<dbReference type="InterPro" id="IPR011330">
    <property type="entry name" value="Glyco_hydro/deAcase_b/a-brl"/>
</dbReference>
<dbReference type="OrthoDB" id="9771584at2"/>
<gene>
    <name evidence="1" type="ORF">FOM92_04810</name>
</gene>
<dbReference type="Proteomes" id="UP000320160">
    <property type="component" value="Unassembled WGS sequence"/>
</dbReference>
<name>A0A553WL52_9SPHN</name>
<dbReference type="GO" id="GO:0005975">
    <property type="term" value="P:carbohydrate metabolic process"/>
    <property type="evidence" value="ECO:0007669"/>
    <property type="project" value="InterPro"/>
</dbReference>
<evidence type="ECO:0000313" key="1">
    <source>
        <dbReference type="EMBL" id="TSB05402.1"/>
    </source>
</evidence>
<dbReference type="Gene3D" id="3.20.20.370">
    <property type="entry name" value="Glycoside hydrolase/deacetylase"/>
    <property type="match status" value="1"/>
</dbReference>
<accession>A0A553WL52</accession>
<keyword evidence="2" id="KW-1185">Reference proteome</keyword>
<comment type="caution">
    <text evidence="1">The sequence shown here is derived from an EMBL/GenBank/DDBJ whole genome shotgun (WGS) entry which is preliminary data.</text>
</comment>
<organism evidence="1 2">
    <name type="scientific">Sphingorhabdus contaminans</name>
    <dbReference type="NCBI Taxonomy" id="1343899"/>
    <lineage>
        <taxon>Bacteria</taxon>
        <taxon>Pseudomonadati</taxon>
        <taxon>Pseudomonadota</taxon>
        <taxon>Alphaproteobacteria</taxon>
        <taxon>Sphingomonadales</taxon>
        <taxon>Sphingomonadaceae</taxon>
        <taxon>Sphingorhabdus</taxon>
    </lineage>
</organism>
<reference evidence="1 2" key="1">
    <citation type="submission" date="2019-07" db="EMBL/GenBank/DDBJ databases">
        <authorList>
            <person name="Park M."/>
        </authorList>
    </citation>
    <scope>NUCLEOTIDE SEQUENCE [LARGE SCALE GENOMIC DNA]</scope>
    <source>
        <strain evidence="1 2">KCTC32445</strain>
    </source>
</reference>
<evidence type="ECO:0000313" key="2">
    <source>
        <dbReference type="Proteomes" id="UP000320160"/>
    </source>
</evidence>
<protein>
    <submittedName>
        <fullName evidence="1">WalW protein</fullName>
    </submittedName>
</protein>
<proteinExistence type="predicted"/>
<dbReference type="SUPFAM" id="SSF88713">
    <property type="entry name" value="Glycoside hydrolase/deacetylase"/>
    <property type="match status" value="1"/>
</dbReference>
<sequence length="319" mass="35783">MTALGSQRFLVTVDTEEEFDWGSPFSREGYGTRHLAALPKFQELCDHYGIKPCYLVDYPIMEDPLGVELMSDYVHSHRAEIGVQLHPWVNPPFEETLSHHNSYACNLPPELERAKLTTLFNTIVQRTGTTPDAYRAGRYGAGPHTADILVDLGLTIDTSVRARFDYSEQGGPDYTHHPVNPYWIRKGSLLELPLTTVFSGAMRSAGNVVFGEWFGSQLARSVLARSSMLERIALTPEGIPLAKALEGIDLAIEERIPIINLSFHSPSLAVGYTPYVRTEEQLQEFYAWFSGVFQHLHDRGVRPTTMAEIKSASQFPWLG</sequence>
<dbReference type="AlphaFoldDB" id="A0A553WL52"/>
<dbReference type="CDD" id="cd10935">
    <property type="entry name" value="CE4_WalW"/>
    <property type="match status" value="1"/>
</dbReference>
<dbReference type="EMBL" id="VKKU01000001">
    <property type="protein sequence ID" value="TSB05402.1"/>
    <property type="molecule type" value="Genomic_DNA"/>
</dbReference>